<evidence type="ECO:0000313" key="3">
    <source>
        <dbReference type="EMBL" id="MBE9211927.1"/>
    </source>
</evidence>
<gene>
    <name evidence="3" type="ORF">IQ247_04190</name>
</gene>
<proteinExistence type="predicted"/>
<feature type="coiled-coil region" evidence="1">
    <location>
        <begin position="4"/>
        <end position="61"/>
    </location>
</feature>
<keyword evidence="1" id="KW-0175">Coiled coil</keyword>
<feature type="domain" description="Inactive STAND" evidence="2">
    <location>
        <begin position="71"/>
        <end position="218"/>
    </location>
</feature>
<reference evidence="3" key="1">
    <citation type="submission" date="2020-10" db="EMBL/GenBank/DDBJ databases">
        <authorList>
            <person name="Castelo-Branco R."/>
            <person name="Eusebio N."/>
            <person name="Adriana R."/>
            <person name="Vieira A."/>
            <person name="Brugerolle De Fraissinette N."/>
            <person name="Rezende De Castro R."/>
            <person name="Schneider M.P."/>
            <person name="Vasconcelos V."/>
            <person name="Leao P.N."/>
        </authorList>
    </citation>
    <scope>NUCLEOTIDE SEQUENCE</scope>
    <source>
        <strain evidence="3">LEGE 06105</strain>
    </source>
</reference>
<dbReference type="Pfam" id="PF19995">
    <property type="entry name" value="iSTAND"/>
    <property type="match status" value="1"/>
</dbReference>
<dbReference type="InterPro" id="IPR045475">
    <property type="entry name" value="iSTAND"/>
</dbReference>
<sequence length="267" mass="31348">MNKCEELQKLLDLLDEKILHLRMAKVTQTDALALFKLEKDIDNAQAEQDRIKQEIENQNISDASCNLYQALLKLGYREQVLSFKKFLRVQSIATFLLHGSPDYGQRWLLNRLITQHIRYGTTGKLVRVELDRIARKRDISALWRELGGRVGLLGKQHQPSEIVERVYEWWKTQNVILVFHDVDCMPQEYLQELIQEFWLPLASLAREVTYKYQLLMFLVDYEGCIGTQNTLFVEKLEPTWEPKIPIKLPSITQFCVKRSSPKVSHFK</sequence>
<dbReference type="EMBL" id="JADEWL010000008">
    <property type="protein sequence ID" value="MBE9211927.1"/>
    <property type="molecule type" value="Genomic_DNA"/>
</dbReference>
<keyword evidence="4" id="KW-1185">Reference proteome</keyword>
<dbReference type="AlphaFoldDB" id="A0A8J7JYT3"/>
<name>A0A8J7JYT3_9CYAN</name>
<dbReference type="RefSeq" id="WP_193917375.1">
    <property type="nucleotide sequence ID" value="NZ_JADEWL010000008.1"/>
</dbReference>
<dbReference type="Proteomes" id="UP000620559">
    <property type="component" value="Unassembled WGS sequence"/>
</dbReference>
<evidence type="ECO:0000313" key="4">
    <source>
        <dbReference type="Proteomes" id="UP000620559"/>
    </source>
</evidence>
<organism evidence="3 4">
    <name type="scientific">Plectonema cf. radiosum LEGE 06105</name>
    <dbReference type="NCBI Taxonomy" id="945769"/>
    <lineage>
        <taxon>Bacteria</taxon>
        <taxon>Bacillati</taxon>
        <taxon>Cyanobacteriota</taxon>
        <taxon>Cyanophyceae</taxon>
        <taxon>Oscillatoriophycideae</taxon>
        <taxon>Oscillatoriales</taxon>
        <taxon>Microcoleaceae</taxon>
        <taxon>Plectonema</taxon>
    </lineage>
</organism>
<evidence type="ECO:0000259" key="2">
    <source>
        <dbReference type="Pfam" id="PF19995"/>
    </source>
</evidence>
<accession>A0A8J7JYT3</accession>
<protein>
    <recommendedName>
        <fullName evidence="2">Inactive STAND domain-containing protein</fullName>
    </recommendedName>
</protein>
<evidence type="ECO:0000256" key="1">
    <source>
        <dbReference type="SAM" id="Coils"/>
    </source>
</evidence>
<comment type="caution">
    <text evidence="3">The sequence shown here is derived from an EMBL/GenBank/DDBJ whole genome shotgun (WGS) entry which is preliminary data.</text>
</comment>